<dbReference type="Proteomes" id="UP000095285">
    <property type="component" value="Unassembled WGS sequence"/>
</dbReference>
<accession>A0A1I7VEC6</accession>
<reference evidence="2" key="2">
    <citation type="submission" date="2016-11" db="UniProtKB">
        <authorList>
            <consortium name="WormBaseParasite"/>
        </authorList>
    </citation>
    <scope>IDENTIFICATION</scope>
</reference>
<organism evidence="1 2">
    <name type="scientific">Loa loa</name>
    <name type="common">Eye worm</name>
    <name type="synonym">Filaria loa</name>
    <dbReference type="NCBI Taxonomy" id="7209"/>
    <lineage>
        <taxon>Eukaryota</taxon>
        <taxon>Metazoa</taxon>
        <taxon>Ecdysozoa</taxon>
        <taxon>Nematoda</taxon>
        <taxon>Chromadorea</taxon>
        <taxon>Rhabditida</taxon>
        <taxon>Spirurina</taxon>
        <taxon>Spiruromorpha</taxon>
        <taxon>Filarioidea</taxon>
        <taxon>Onchocercidae</taxon>
        <taxon>Loa</taxon>
    </lineage>
</organism>
<proteinExistence type="predicted"/>
<reference evidence="1" key="1">
    <citation type="submission" date="2012-04" db="EMBL/GenBank/DDBJ databases">
        <title>The Genome Sequence of Loa loa.</title>
        <authorList>
            <consortium name="The Broad Institute Genome Sequencing Platform"/>
            <consortium name="Broad Institute Genome Sequencing Center for Infectious Disease"/>
            <person name="Nutman T.B."/>
            <person name="Fink D.L."/>
            <person name="Russ C."/>
            <person name="Young S."/>
            <person name="Zeng Q."/>
            <person name="Gargeya S."/>
            <person name="Alvarado L."/>
            <person name="Berlin A."/>
            <person name="Chapman S.B."/>
            <person name="Chen Z."/>
            <person name="Freedman E."/>
            <person name="Gellesch M."/>
            <person name="Goldberg J."/>
            <person name="Griggs A."/>
            <person name="Gujja S."/>
            <person name="Heilman E.R."/>
            <person name="Heiman D."/>
            <person name="Howarth C."/>
            <person name="Mehta T."/>
            <person name="Neiman D."/>
            <person name="Pearson M."/>
            <person name="Roberts A."/>
            <person name="Saif S."/>
            <person name="Shea T."/>
            <person name="Shenoy N."/>
            <person name="Sisk P."/>
            <person name="Stolte C."/>
            <person name="Sykes S."/>
            <person name="White J."/>
            <person name="Yandava C."/>
            <person name="Haas B."/>
            <person name="Henn M.R."/>
            <person name="Nusbaum C."/>
            <person name="Birren B."/>
        </authorList>
    </citation>
    <scope>NUCLEOTIDE SEQUENCE [LARGE SCALE GENOMIC DNA]</scope>
</reference>
<sequence length="116" mass="13309">MPNIKGKKPTISLSIKDEFDEERIRQMEEMARNLESSTAISPAAHFGAIWYFRNISTCMTLDQCRIVIGKTSNEILTCSMAENASTLILRGWKNLEPIIKKENFDYFLGQALLKHR</sequence>
<protein>
    <submittedName>
        <fullName evidence="2">Uncharacterized protein</fullName>
    </submittedName>
</protein>
<dbReference type="WBParaSite" id="EN70_1625">
    <property type="protein sequence ID" value="EN70_1625"/>
    <property type="gene ID" value="EN70_1625"/>
</dbReference>
<dbReference type="AlphaFoldDB" id="A0A1I7VEC6"/>
<name>A0A1I7VEC6_LOALO</name>
<evidence type="ECO:0000313" key="1">
    <source>
        <dbReference type="Proteomes" id="UP000095285"/>
    </source>
</evidence>
<keyword evidence="1" id="KW-1185">Reference proteome</keyword>
<evidence type="ECO:0000313" key="2">
    <source>
        <dbReference type="WBParaSite" id="EN70_1625"/>
    </source>
</evidence>